<evidence type="ECO:0000313" key="3">
    <source>
        <dbReference type="EMBL" id="NXS93063.1"/>
    </source>
</evidence>
<dbReference type="Pfam" id="PF06021">
    <property type="entry name" value="Gly_acyl_tr_N"/>
    <property type="match status" value="1"/>
</dbReference>
<feature type="non-terminal residue" evidence="3">
    <location>
        <position position="175"/>
    </location>
</feature>
<dbReference type="OrthoDB" id="61870at2759"/>
<dbReference type="InterPro" id="IPR010313">
    <property type="entry name" value="Glycine_N-acyltransferase"/>
</dbReference>
<gene>
    <name evidence="3" type="primary">Glyatl3_1</name>
    <name evidence="3" type="ORF">JACJAC_R09488</name>
</gene>
<comment type="similarity">
    <text evidence="1">Belongs to the glycine N-acyltransferase family.</text>
</comment>
<dbReference type="PANTHER" id="PTHR15298">
    <property type="entry name" value="L-COA N-ACYLTRANSFERASE-RELATED"/>
    <property type="match status" value="1"/>
</dbReference>
<comment type="caution">
    <text evidence="3">The sequence shown here is derived from an EMBL/GenBank/DDBJ whole genome shotgun (WGS) entry which is preliminary data.</text>
</comment>
<dbReference type="SUPFAM" id="SSF55729">
    <property type="entry name" value="Acyl-CoA N-acyltransferases (Nat)"/>
    <property type="match status" value="1"/>
</dbReference>
<reference evidence="3 4" key="1">
    <citation type="submission" date="2019-09" db="EMBL/GenBank/DDBJ databases">
        <title>Bird 10,000 Genomes (B10K) Project - Family phase.</title>
        <authorList>
            <person name="Zhang G."/>
        </authorList>
    </citation>
    <scope>NUCLEOTIDE SEQUENCE [LARGE SCALE GENOMIC DNA]</scope>
    <source>
        <strain evidence="3">B10K-DU-002-59</strain>
        <tissue evidence="3">Muscle</tissue>
    </source>
</reference>
<sequence>PFPRQVYGALLNINRGNPGELEVVVDSWPHFGAVLARRRGEVGGHGVCGGDTHWGGCQDPRLPALGHLLPHLWWPRLGGQLSSPRGHWRGLAPGVRVGTLSPGHLDLLNETWAYGGNGRSRGYLRELLGRYPHLCLQDVAGEPLSWALTDPFGAGTHGYTLPGHRRRGHMRVTLT</sequence>
<dbReference type="EMBL" id="VZTM01008201">
    <property type="protein sequence ID" value="NXS93063.1"/>
    <property type="molecule type" value="Genomic_DNA"/>
</dbReference>
<protein>
    <recommendedName>
        <fullName evidence="1">Glycine N-acyltransferase-like protein</fullName>
        <ecNumber evidence="1">2.3.1.-</ecNumber>
    </recommendedName>
</protein>
<dbReference type="EC" id="2.3.1.-" evidence="1"/>
<dbReference type="PANTHER" id="PTHR15298:SF1">
    <property type="entry name" value="GLYCINE N-ACYLTRANSFERASE-LIKE PROTEIN"/>
    <property type="match status" value="1"/>
</dbReference>
<dbReference type="InterPro" id="IPR016181">
    <property type="entry name" value="Acyl_CoA_acyltransferase"/>
</dbReference>
<keyword evidence="1" id="KW-0012">Acyltransferase</keyword>
<feature type="non-terminal residue" evidence="3">
    <location>
        <position position="1"/>
    </location>
</feature>
<feature type="domain" description="Glycine N-acyltransferase N-terminal" evidence="2">
    <location>
        <begin position="5"/>
        <end position="41"/>
    </location>
</feature>
<accession>A0A7L2YDR8</accession>
<organism evidence="3 4">
    <name type="scientific">Jacana jacana</name>
    <name type="common">Wattled jacana</name>
    <name type="synonym">Parra jacana</name>
    <dbReference type="NCBI Taxonomy" id="54508"/>
    <lineage>
        <taxon>Eukaryota</taxon>
        <taxon>Metazoa</taxon>
        <taxon>Chordata</taxon>
        <taxon>Craniata</taxon>
        <taxon>Vertebrata</taxon>
        <taxon>Euteleostomi</taxon>
        <taxon>Archelosauria</taxon>
        <taxon>Archosauria</taxon>
        <taxon>Dinosauria</taxon>
        <taxon>Saurischia</taxon>
        <taxon>Theropoda</taxon>
        <taxon>Coelurosauria</taxon>
        <taxon>Aves</taxon>
        <taxon>Neognathae</taxon>
        <taxon>Neoaves</taxon>
        <taxon>Charadriiformes</taxon>
        <taxon>Jacanidae</taxon>
        <taxon>Jacana</taxon>
    </lineage>
</organism>
<dbReference type="GO" id="GO:0047961">
    <property type="term" value="F:glycine N-acyltransferase activity"/>
    <property type="evidence" value="ECO:0007669"/>
    <property type="project" value="InterPro"/>
</dbReference>
<dbReference type="AlphaFoldDB" id="A0A7L2YDR8"/>
<dbReference type="InterPro" id="IPR015938">
    <property type="entry name" value="Glycine_N-acyltransferase_N"/>
</dbReference>
<evidence type="ECO:0000313" key="4">
    <source>
        <dbReference type="Proteomes" id="UP000550086"/>
    </source>
</evidence>
<dbReference type="GO" id="GO:0005739">
    <property type="term" value="C:mitochondrion"/>
    <property type="evidence" value="ECO:0007669"/>
    <property type="project" value="InterPro"/>
</dbReference>
<evidence type="ECO:0000259" key="2">
    <source>
        <dbReference type="Pfam" id="PF06021"/>
    </source>
</evidence>
<evidence type="ECO:0000256" key="1">
    <source>
        <dbReference type="RuleBase" id="RU368002"/>
    </source>
</evidence>
<keyword evidence="1" id="KW-0808">Transferase</keyword>
<dbReference type="Proteomes" id="UP000550086">
    <property type="component" value="Unassembled WGS sequence"/>
</dbReference>
<keyword evidence="4" id="KW-1185">Reference proteome</keyword>
<proteinExistence type="inferred from homology"/>
<dbReference type="Gene3D" id="3.40.630.30">
    <property type="match status" value="1"/>
</dbReference>
<name>A0A7L2YDR8_JACJC</name>